<feature type="region of interest" description="Disordered" evidence="1">
    <location>
        <begin position="390"/>
        <end position="409"/>
    </location>
</feature>
<proteinExistence type="predicted"/>
<evidence type="ECO:0000256" key="1">
    <source>
        <dbReference type="SAM" id="MobiDB-lite"/>
    </source>
</evidence>
<comment type="caution">
    <text evidence="3">The sequence shown here is derived from an EMBL/GenBank/DDBJ whole genome shotgun (WGS) entry which is preliminary data.</text>
</comment>
<feature type="signal peptide" evidence="2">
    <location>
        <begin position="1"/>
        <end position="21"/>
    </location>
</feature>
<dbReference type="EMBL" id="JBGBPQ010000030">
    <property type="protein sequence ID" value="KAL1496063.1"/>
    <property type="molecule type" value="Genomic_DNA"/>
</dbReference>
<evidence type="ECO:0000313" key="3">
    <source>
        <dbReference type="EMBL" id="KAL1496063.1"/>
    </source>
</evidence>
<dbReference type="Proteomes" id="UP001515480">
    <property type="component" value="Unassembled WGS sequence"/>
</dbReference>
<sequence>MAGGALALLALLRLAGSPAHARVYSPSRMYGARTAFRPGANASFLRRLPPRVLAFASPAAPFNLSLPPIEGPASLGLPATRRPMGLFNPSLVAAPPGLCPRCAYLVALRVDALHQCDDSSPLLRVDPRLPRVVPAHAWFKGTAVAALDARLRPLAWTWLLNAPQHQVAMDGAPSRWTVPSGAAGGFAPPWAKAVYDVRLVELDGRLFATYVCRRCTFSVASLQVTAEPTATGGLRALRVWQSRRFTSAQPWAQGRNQALFAAARRAAGPLELMVQPWLGLVGSFGAAAFRKVEVFCSSQRARGAGPRVCGATPLETVVRIDEVSTPRFGATLELLANHSDAALRRETIGGSRLSTTSNLVRVVRRGGACTAYVGVGHTHRREGKLNLQMKRARRRGGRRRGREPEDSGSSAVPFMWGYEYTHFFYAIEPHEPFRLLGTSQEFCIALAQDEGDCESVQFISSITLTDSRMKADQVVKPSPASADTLLLSYGVNDCEAKVAKMPLEQLWSMLQPVEGFEQSCVNV</sequence>
<protein>
    <submittedName>
        <fullName evidence="3">Uncharacterized protein</fullName>
    </submittedName>
</protein>
<organism evidence="3 4">
    <name type="scientific">Prymnesium parvum</name>
    <name type="common">Toxic golden alga</name>
    <dbReference type="NCBI Taxonomy" id="97485"/>
    <lineage>
        <taxon>Eukaryota</taxon>
        <taxon>Haptista</taxon>
        <taxon>Haptophyta</taxon>
        <taxon>Prymnesiophyceae</taxon>
        <taxon>Prymnesiales</taxon>
        <taxon>Prymnesiaceae</taxon>
        <taxon>Prymnesium</taxon>
    </lineage>
</organism>
<name>A0AB34IDL8_PRYPA</name>
<evidence type="ECO:0000313" key="4">
    <source>
        <dbReference type="Proteomes" id="UP001515480"/>
    </source>
</evidence>
<evidence type="ECO:0000256" key="2">
    <source>
        <dbReference type="SAM" id="SignalP"/>
    </source>
</evidence>
<feature type="chain" id="PRO_5044313807" evidence="2">
    <location>
        <begin position="22"/>
        <end position="523"/>
    </location>
</feature>
<keyword evidence="4" id="KW-1185">Reference proteome</keyword>
<keyword evidence="2" id="KW-0732">Signal</keyword>
<dbReference type="AlphaFoldDB" id="A0AB34IDL8"/>
<accession>A0AB34IDL8</accession>
<gene>
    <name evidence="3" type="ORF">AB1Y20_014691</name>
</gene>
<reference evidence="3 4" key="1">
    <citation type="journal article" date="2024" name="Science">
        <title>Giant polyketide synthase enzymes in the biosynthesis of giant marine polyether toxins.</title>
        <authorList>
            <person name="Fallon T.R."/>
            <person name="Shende V.V."/>
            <person name="Wierzbicki I.H."/>
            <person name="Pendleton A.L."/>
            <person name="Watervoot N.F."/>
            <person name="Auber R.P."/>
            <person name="Gonzalez D.J."/>
            <person name="Wisecaver J.H."/>
            <person name="Moore B.S."/>
        </authorList>
    </citation>
    <scope>NUCLEOTIDE SEQUENCE [LARGE SCALE GENOMIC DNA]</scope>
    <source>
        <strain evidence="3 4">12B1</strain>
    </source>
</reference>
<feature type="compositionally biased region" description="Basic residues" evidence="1">
    <location>
        <begin position="390"/>
        <end position="401"/>
    </location>
</feature>